<dbReference type="GO" id="GO:0001681">
    <property type="term" value="F:sialate O-acetylesterase activity"/>
    <property type="evidence" value="ECO:0007669"/>
    <property type="project" value="InterPro"/>
</dbReference>
<accession>A0A4Q1CEH2</accession>
<evidence type="ECO:0000313" key="4">
    <source>
        <dbReference type="Proteomes" id="UP000290204"/>
    </source>
</evidence>
<dbReference type="EMBL" id="SDHW01000007">
    <property type="protein sequence ID" value="RXK58179.1"/>
    <property type="molecule type" value="Genomic_DNA"/>
</dbReference>
<dbReference type="Gene3D" id="2.60.40.10">
    <property type="entry name" value="Immunoglobulins"/>
    <property type="match status" value="1"/>
</dbReference>
<sequence>MLRIITLAILFVFQQAIAHATIKLPYFFSDNMVLQQQTEAAIWGWAKAGSTVKVSTSWNKVSYNTKADANGKWKLKVKTIQAGGPYTITISDGDAVTLKNVLLGEVWLCSGQSNMEMPMKGYRDQPILAGNDAIFNSTNDQIRLYTVPRSVQRTAQDTTKASTWKAAEPEAVSNFSATAYYFAKILQKRLNVPIGIVNISYGGSPVEAFMDAETLKAFPEIKVPSPTDTTKLSNKDATVLYNGMLGAFLGYTIKGCLWYQGESNNDRPKQYETLFPAFVKQIREQSGQGDFPFYFCQIAPYNYNNYAAVNINNNNSAYLRDAQRKALAKIPNSGMAVLMDIAEEFNIHPADKATGSKRLAYMALAKTYGLKGFGYESPAFESMAVSGNTVTIKFSNAPMGLTAYGKTLQLFEVAGSNKIFRPAKALISGGTIVVSAPDVKEPVAVRYAFKDFVIGDLFSVEGFPVSSFRSDDW</sequence>
<dbReference type="Proteomes" id="UP000290204">
    <property type="component" value="Unassembled WGS sequence"/>
</dbReference>
<evidence type="ECO:0000313" key="3">
    <source>
        <dbReference type="EMBL" id="RXK58179.1"/>
    </source>
</evidence>
<gene>
    <name evidence="3" type="ORF">ESA94_18620</name>
</gene>
<dbReference type="AlphaFoldDB" id="A0A4Q1CEH2"/>
<keyword evidence="1" id="KW-0378">Hydrolase</keyword>
<dbReference type="PANTHER" id="PTHR22901:SF0">
    <property type="entry name" value="SIALATE O-ACETYLESTERASE"/>
    <property type="match status" value="1"/>
</dbReference>
<dbReference type="Pfam" id="PF03629">
    <property type="entry name" value="SASA"/>
    <property type="match status" value="1"/>
</dbReference>
<organism evidence="3 4">
    <name type="scientific">Lacibacter luteus</name>
    <dbReference type="NCBI Taxonomy" id="2508719"/>
    <lineage>
        <taxon>Bacteria</taxon>
        <taxon>Pseudomonadati</taxon>
        <taxon>Bacteroidota</taxon>
        <taxon>Chitinophagia</taxon>
        <taxon>Chitinophagales</taxon>
        <taxon>Chitinophagaceae</taxon>
        <taxon>Lacibacter</taxon>
    </lineage>
</organism>
<proteinExistence type="predicted"/>
<comment type="caution">
    <text evidence="3">The sequence shown here is derived from an EMBL/GenBank/DDBJ whole genome shotgun (WGS) entry which is preliminary data.</text>
</comment>
<dbReference type="InterPro" id="IPR039329">
    <property type="entry name" value="SIAE"/>
</dbReference>
<dbReference type="InterPro" id="IPR013783">
    <property type="entry name" value="Ig-like_fold"/>
</dbReference>
<dbReference type="Gene3D" id="3.40.50.1110">
    <property type="entry name" value="SGNH hydrolase"/>
    <property type="match status" value="1"/>
</dbReference>
<dbReference type="SUPFAM" id="SSF52266">
    <property type="entry name" value="SGNH hydrolase"/>
    <property type="match status" value="1"/>
</dbReference>
<evidence type="ECO:0000259" key="2">
    <source>
        <dbReference type="Pfam" id="PF03629"/>
    </source>
</evidence>
<feature type="domain" description="Sialate O-acetylesterase" evidence="2">
    <location>
        <begin position="105"/>
        <end position="324"/>
    </location>
</feature>
<name>A0A4Q1CEH2_9BACT</name>
<dbReference type="OrthoDB" id="9816001at2"/>
<protein>
    <submittedName>
        <fullName evidence="3">Sialate O-acetylesterase</fullName>
    </submittedName>
</protein>
<dbReference type="GO" id="GO:0005975">
    <property type="term" value="P:carbohydrate metabolic process"/>
    <property type="evidence" value="ECO:0007669"/>
    <property type="project" value="TreeGrafter"/>
</dbReference>
<dbReference type="InterPro" id="IPR036514">
    <property type="entry name" value="SGNH_hydro_sf"/>
</dbReference>
<keyword evidence="4" id="KW-1185">Reference proteome</keyword>
<dbReference type="InterPro" id="IPR005181">
    <property type="entry name" value="SASA"/>
</dbReference>
<evidence type="ECO:0000256" key="1">
    <source>
        <dbReference type="ARBA" id="ARBA00022801"/>
    </source>
</evidence>
<reference evidence="3 4" key="1">
    <citation type="submission" date="2019-01" db="EMBL/GenBank/DDBJ databases">
        <title>Lacibacter sp. strain TTM-7.</title>
        <authorList>
            <person name="Chen W.-M."/>
        </authorList>
    </citation>
    <scope>NUCLEOTIDE SEQUENCE [LARGE SCALE GENOMIC DNA]</scope>
    <source>
        <strain evidence="3 4">TTM-7</strain>
    </source>
</reference>
<dbReference type="PANTHER" id="PTHR22901">
    <property type="entry name" value="SIALATE O-ACETYLESTERASE"/>
    <property type="match status" value="1"/>
</dbReference>